<evidence type="ECO:0000313" key="1">
    <source>
        <dbReference type="EMBL" id="GME25049.1"/>
    </source>
</evidence>
<comment type="caution">
    <text evidence="1">The sequence shown here is derived from an EMBL/GenBank/DDBJ whole genome shotgun (WGS) entry which is preliminary data.</text>
</comment>
<evidence type="ECO:0000313" key="2">
    <source>
        <dbReference type="Proteomes" id="UP001165186"/>
    </source>
</evidence>
<reference evidence="1" key="1">
    <citation type="submission" date="2024-09" db="EMBL/GenBank/DDBJ databases">
        <title>Draft Genome Sequences of Neofusicoccum parvum.</title>
        <authorList>
            <person name="Ashida A."/>
            <person name="Camagna M."/>
            <person name="Tanaka A."/>
            <person name="Takemoto D."/>
        </authorList>
    </citation>
    <scope>NUCLEOTIDE SEQUENCE</scope>
    <source>
        <strain evidence="1">PPO83</strain>
    </source>
</reference>
<sequence>MSRTPVLIRLADKRKPTPENGTLFQGFEWNVPADGKHWKRLTAALPSLKEIGINNIWLPPGCKASSTEGNGYDIYDLYDLGEFDQKGSTRTKWGSFEELKTLCAKAKELGVGVYWDAVLNHKAAADRKEKCQAIEVDANDRTKEVSEPYEIEGWLGFDFPGRGDTYSKQKYHWYHFTGTDYNAANEKKAIYKIQGDGKGWSSSVDKEQGNADYMMFADVDYSHDEVIDDVKNWGVWITKLLGLKGFRLDAVQHFSQRFTTEWTERLRADCGPDVFLVGEFWVGETATLTAWLDNMDHKFSLFDAPLLYAFSRASTSERADLRGLFDGSLTQAEPVNAVTVVMNHDTQPGQTVATPVADFFKPLAYALILLRPDGYPCPFYGDLYGLLPGPDTPFDDAVPPACAGALPALIKARALFAYGDCDDYFDEDPNCLGWVRRGTWDRGDGGCAVVLSNAGPGQKRMFVGDGREGEVWTDLLGWARDGDKDAEVKIDADGFGEFTCGELSVSVWTKKDAQGREHFPVKFDTEIYNMA</sequence>
<protein>
    <submittedName>
        <fullName evidence="1">Uncharacterized protein</fullName>
    </submittedName>
</protein>
<dbReference type="Proteomes" id="UP001165186">
    <property type="component" value="Unassembled WGS sequence"/>
</dbReference>
<keyword evidence="2" id="KW-1185">Reference proteome</keyword>
<dbReference type="EMBL" id="BSXG01000017">
    <property type="protein sequence ID" value="GME25049.1"/>
    <property type="molecule type" value="Genomic_DNA"/>
</dbReference>
<organism evidence="1 2">
    <name type="scientific">Neofusicoccum parvum</name>
    <dbReference type="NCBI Taxonomy" id="310453"/>
    <lineage>
        <taxon>Eukaryota</taxon>
        <taxon>Fungi</taxon>
        <taxon>Dikarya</taxon>
        <taxon>Ascomycota</taxon>
        <taxon>Pezizomycotina</taxon>
        <taxon>Dothideomycetes</taxon>
        <taxon>Dothideomycetes incertae sedis</taxon>
        <taxon>Botryosphaeriales</taxon>
        <taxon>Botryosphaeriaceae</taxon>
        <taxon>Neofusicoccum</taxon>
    </lineage>
</organism>
<accession>A0ACB5RX13</accession>
<name>A0ACB5RX13_9PEZI</name>
<proteinExistence type="predicted"/>
<gene>
    <name evidence="1" type="primary">g1685</name>
    <name evidence="1" type="ORF">NpPPO83_00001685</name>
</gene>